<organism evidence="10 11">
    <name type="scientific">Zophobas morio</name>
    <dbReference type="NCBI Taxonomy" id="2755281"/>
    <lineage>
        <taxon>Eukaryota</taxon>
        <taxon>Metazoa</taxon>
        <taxon>Ecdysozoa</taxon>
        <taxon>Arthropoda</taxon>
        <taxon>Hexapoda</taxon>
        <taxon>Insecta</taxon>
        <taxon>Pterygota</taxon>
        <taxon>Neoptera</taxon>
        <taxon>Endopterygota</taxon>
        <taxon>Coleoptera</taxon>
        <taxon>Polyphaga</taxon>
        <taxon>Cucujiformia</taxon>
        <taxon>Tenebrionidae</taxon>
        <taxon>Zophobas</taxon>
    </lineage>
</organism>
<evidence type="ECO:0000256" key="6">
    <source>
        <dbReference type="ARBA" id="ARBA00022989"/>
    </source>
</evidence>
<sequence length="113" mass="12716">MSSKSRNGNNRKVVAYSDLAIRNNLSVVEYCRTSMAALSGCTAGVLGLTGLYGAVFYIFAVTSLWFMILFKAGLSNWKNYFISRKALLTNGFFGQLFTYILCWTFIYGMVHVY</sequence>
<accession>A0AA38HTJ2</accession>
<evidence type="ECO:0000256" key="5">
    <source>
        <dbReference type="ARBA" id="ARBA00022824"/>
    </source>
</evidence>
<dbReference type="Pfam" id="PF07019">
    <property type="entry name" value="EMC6"/>
    <property type="match status" value="1"/>
</dbReference>
<dbReference type="EMBL" id="JALNTZ010000008">
    <property type="protein sequence ID" value="KAJ3642662.1"/>
    <property type="molecule type" value="Genomic_DNA"/>
</dbReference>
<keyword evidence="5" id="KW-0256">Endoplasmic reticulum</keyword>
<dbReference type="PANTHER" id="PTHR20994:SF0">
    <property type="entry name" value="ER MEMBRANE PROTEIN COMPLEX SUBUNIT 6"/>
    <property type="match status" value="1"/>
</dbReference>
<evidence type="ECO:0000256" key="4">
    <source>
        <dbReference type="ARBA" id="ARBA00022692"/>
    </source>
</evidence>
<evidence type="ECO:0000256" key="9">
    <source>
        <dbReference type="SAM" id="Phobius"/>
    </source>
</evidence>
<gene>
    <name evidence="10" type="ORF">Zmor_025424</name>
</gene>
<keyword evidence="4 9" id="KW-0812">Transmembrane</keyword>
<evidence type="ECO:0000313" key="10">
    <source>
        <dbReference type="EMBL" id="KAJ3642662.1"/>
    </source>
</evidence>
<dbReference type="InterPro" id="IPR029008">
    <property type="entry name" value="EMC6-like"/>
</dbReference>
<dbReference type="Proteomes" id="UP001168821">
    <property type="component" value="Unassembled WGS sequence"/>
</dbReference>
<protein>
    <recommendedName>
        <fullName evidence="3">ER membrane protein complex subunit 6</fullName>
    </recommendedName>
    <alternativeName>
        <fullName evidence="8">Transmembrane protein 93</fullName>
    </alternativeName>
</protein>
<comment type="subcellular location">
    <subcellularLocation>
        <location evidence="1">Endoplasmic reticulum membrane</location>
        <topology evidence="1">Multi-pass membrane protein</topology>
    </subcellularLocation>
</comment>
<comment type="caution">
    <text evidence="10">The sequence shown here is derived from an EMBL/GenBank/DDBJ whole genome shotgun (WGS) entry which is preliminary data.</text>
</comment>
<keyword evidence="11" id="KW-1185">Reference proteome</keyword>
<dbReference type="GO" id="GO:0072546">
    <property type="term" value="C:EMC complex"/>
    <property type="evidence" value="ECO:0007669"/>
    <property type="project" value="InterPro"/>
</dbReference>
<evidence type="ECO:0000313" key="11">
    <source>
        <dbReference type="Proteomes" id="UP001168821"/>
    </source>
</evidence>
<evidence type="ECO:0000256" key="8">
    <source>
        <dbReference type="ARBA" id="ARBA00031072"/>
    </source>
</evidence>
<evidence type="ECO:0000256" key="7">
    <source>
        <dbReference type="ARBA" id="ARBA00023136"/>
    </source>
</evidence>
<evidence type="ECO:0000256" key="2">
    <source>
        <dbReference type="ARBA" id="ARBA00009436"/>
    </source>
</evidence>
<dbReference type="PANTHER" id="PTHR20994">
    <property type="entry name" value="ER MEMBRANE PROTEIN COMPLEX SUBUNIT 6"/>
    <property type="match status" value="1"/>
</dbReference>
<keyword evidence="7 9" id="KW-0472">Membrane</keyword>
<dbReference type="AlphaFoldDB" id="A0AA38HTJ2"/>
<proteinExistence type="inferred from homology"/>
<dbReference type="InterPro" id="IPR008504">
    <property type="entry name" value="Emc6"/>
</dbReference>
<dbReference type="GO" id="GO:0000045">
    <property type="term" value="P:autophagosome assembly"/>
    <property type="evidence" value="ECO:0007669"/>
    <property type="project" value="TreeGrafter"/>
</dbReference>
<name>A0AA38HTJ2_9CUCU</name>
<evidence type="ECO:0000256" key="3">
    <source>
        <dbReference type="ARBA" id="ARBA00020827"/>
    </source>
</evidence>
<evidence type="ECO:0000256" key="1">
    <source>
        <dbReference type="ARBA" id="ARBA00004477"/>
    </source>
</evidence>
<feature type="transmembrane region" description="Helical" evidence="9">
    <location>
        <begin position="86"/>
        <end position="110"/>
    </location>
</feature>
<keyword evidence="6 9" id="KW-1133">Transmembrane helix</keyword>
<comment type="similarity">
    <text evidence="2">Belongs to the EMC6 family.</text>
</comment>
<reference evidence="10" key="1">
    <citation type="journal article" date="2023" name="G3 (Bethesda)">
        <title>Whole genome assemblies of Zophobas morio and Tenebrio molitor.</title>
        <authorList>
            <person name="Kaur S."/>
            <person name="Stinson S.A."/>
            <person name="diCenzo G.C."/>
        </authorList>
    </citation>
    <scope>NUCLEOTIDE SEQUENCE</scope>
    <source>
        <strain evidence="10">QUZm001</strain>
    </source>
</reference>
<feature type="transmembrane region" description="Helical" evidence="9">
    <location>
        <begin position="54"/>
        <end position="74"/>
    </location>
</feature>
<dbReference type="GO" id="GO:0034975">
    <property type="term" value="P:protein folding in endoplasmic reticulum"/>
    <property type="evidence" value="ECO:0007669"/>
    <property type="project" value="TreeGrafter"/>
</dbReference>